<dbReference type="InterPro" id="IPR036291">
    <property type="entry name" value="NAD(P)-bd_dom_sf"/>
</dbReference>
<feature type="domain" description="NAD(P)-binding" evidence="5">
    <location>
        <begin position="314"/>
        <end position="503"/>
    </location>
</feature>
<gene>
    <name evidence="6" type="ORF">SAMN05428963_11754</name>
</gene>
<organism evidence="6 7">
    <name type="scientific">Consotaella salsifontis</name>
    <dbReference type="NCBI Taxonomy" id="1365950"/>
    <lineage>
        <taxon>Bacteria</taxon>
        <taxon>Pseudomonadati</taxon>
        <taxon>Pseudomonadota</taxon>
        <taxon>Alphaproteobacteria</taxon>
        <taxon>Hyphomicrobiales</taxon>
        <taxon>Aurantimonadaceae</taxon>
        <taxon>Consotaella</taxon>
    </lineage>
</organism>
<dbReference type="InterPro" id="IPR050300">
    <property type="entry name" value="GDXG_lipolytic_enzyme"/>
</dbReference>
<dbReference type="Pfam" id="PF07859">
    <property type="entry name" value="Abhydrolase_3"/>
    <property type="match status" value="1"/>
</dbReference>
<evidence type="ECO:0000256" key="1">
    <source>
        <dbReference type="ARBA" id="ARBA00010515"/>
    </source>
</evidence>
<keyword evidence="2" id="KW-0378">Hydrolase</keyword>
<dbReference type="Gene3D" id="3.40.50.720">
    <property type="entry name" value="NAD(P)-binding Rossmann-like Domain"/>
    <property type="match status" value="1"/>
</dbReference>
<name>A0A1T4T254_9HYPH</name>
<dbReference type="OrthoDB" id="9806180at2"/>
<dbReference type="SUPFAM" id="SSF53474">
    <property type="entry name" value="alpha/beta-Hydrolases"/>
    <property type="match status" value="1"/>
</dbReference>
<dbReference type="PANTHER" id="PTHR48081:SF8">
    <property type="entry name" value="ALPHA_BETA HYDROLASE FOLD-3 DOMAIN-CONTAINING PROTEIN-RELATED"/>
    <property type="match status" value="1"/>
</dbReference>
<dbReference type="SUPFAM" id="SSF51735">
    <property type="entry name" value="NAD(P)-binding Rossmann-fold domains"/>
    <property type="match status" value="1"/>
</dbReference>
<evidence type="ECO:0000256" key="2">
    <source>
        <dbReference type="ARBA" id="ARBA00022801"/>
    </source>
</evidence>
<dbReference type="STRING" id="1365950.SAMN05428963_11754"/>
<dbReference type="CDD" id="cd05244">
    <property type="entry name" value="BVR-B_like_SDR_a"/>
    <property type="match status" value="1"/>
</dbReference>
<dbReference type="AlphaFoldDB" id="A0A1T4T254"/>
<dbReference type="InterPro" id="IPR033140">
    <property type="entry name" value="Lipase_GDXG_put_SER_AS"/>
</dbReference>
<reference evidence="6 7" key="1">
    <citation type="submission" date="2017-02" db="EMBL/GenBank/DDBJ databases">
        <authorList>
            <person name="Peterson S.W."/>
        </authorList>
    </citation>
    <scope>NUCLEOTIDE SEQUENCE [LARGE SCALE GENOMIC DNA]</scope>
    <source>
        <strain evidence="6 7">USBA 369</strain>
    </source>
</reference>
<dbReference type="InterPro" id="IPR013094">
    <property type="entry name" value="AB_hydrolase_3"/>
</dbReference>
<dbReference type="InterPro" id="IPR029058">
    <property type="entry name" value="AB_hydrolase_fold"/>
</dbReference>
<dbReference type="Proteomes" id="UP000190135">
    <property type="component" value="Unassembled WGS sequence"/>
</dbReference>
<feature type="domain" description="Alpha/beta hydrolase fold-3" evidence="4">
    <location>
        <begin position="80"/>
        <end position="278"/>
    </location>
</feature>
<sequence length="515" mass="54333">MTNSIIKHDITSSDAQAMQQMRAMLDANPKLTFEPASRAAFDGIMGQAPAPEDVTIERGELGGVPGWWTRPTGATKGSVILYLHGGGYVIGSADAYRNFAGQIAKRAGAAAFVADYALAPERPFPAAANEVQAMHKALLAQGYERIAIAGDSAGGGLALSAAADADAKAGKIVGVVAMSPWIDMALSGRSFATRADADPLLSRDTLAEAARLYLGTTNPSDDRLPRIDKDLSKMPPVRIHVGDAEVLLDDSLRFAEQAEKQGVESAVHVWEGMTHVFPSSFAMLEAGAEALADIGSFLAGLLNKPAKKRVLVLGATGGTGRGIVKTLNERRFAPVALVRSPEKARDLDAVIVKGDASDPAAIARALDNVDAVISALGTPASPFREVTLLSTATKALTEAMRNKGVKRLVAITGIGAGESRGHGGFLFDRIIMPLLLRKVYADKDRQETIIAGSGLDYVIVRPAVLNDKPRRGTVRALLDLGGFHGGTIARSDVADFVVDQVENDAFLGKRPLVTW</sequence>
<evidence type="ECO:0000313" key="6">
    <source>
        <dbReference type="EMBL" id="SKA34533.1"/>
    </source>
</evidence>
<evidence type="ECO:0000313" key="7">
    <source>
        <dbReference type="Proteomes" id="UP000190135"/>
    </source>
</evidence>
<comment type="similarity">
    <text evidence="1">Belongs to the 'GDXG' lipolytic enzyme family.</text>
</comment>
<evidence type="ECO:0000256" key="3">
    <source>
        <dbReference type="PROSITE-ProRule" id="PRU10038"/>
    </source>
</evidence>
<dbReference type="Gene3D" id="3.40.50.1820">
    <property type="entry name" value="alpha/beta hydrolase"/>
    <property type="match status" value="1"/>
</dbReference>
<protein>
    <submittedName>
        <fullName evidence="6">Acetyl esterase/lipase</fullName>
    </submittedName>
</protein>
<dbReference type="EMBL" id="FUXL01000017">
    <property type="protein sequence ID" value="SKA34533.1"/>
    <property type="molecule type" value="Genomic_DNA"/>
</dbReference>
<dbReference type="PANTHER" id="PTHR48081">
    <property type="entry name" value="AB HYDROLASE SUPERFAMILY PROTEIN C4A8.06C"/>
    <property type="match status" value="1"/>
</dbReference>
<dbReference type="Pfam" id="PF13460">
    <property type="entry name" value="NAD_binding_10"/>
    <property type="match status" value="1"/>
</dbReference>
<dbReference type="InterPro" id="IPR016040">
    <property type="entry name" value="NAD(P)-bd_dom"/>
</dbReference>
<dbReference type="PROSITE" id="PS01174">
    <property type="entry name" value="LIPASE_GDXG_SER"/>
    <property type="match status" value="1"/>
</dbReference>
<feature type="active site" evidence="3">
    <location>
        <position position="152"/>
    </location>
</feature>
<keyword evidence="7" id="KW-1185">Reference proteome</keyword>
<dbReference type="GO" id="GO:0016787">
    <property type="term" value="F:hydrolase activity"/>
    <property type="evidence" value="ECO:0007669"/>
    <property type="project" value="UniProtKB-KW"/>
</dbReference>
<accession>A0A1T4T254</accession>
<evidence type="ECO:0000259" key="5">
    <source>
        <dbReference type="Pfam" id="PF13460"/>
    </source>
</evidence>
<evidence type="ECO:0000259" key="4">
    <source>
        <dbReference type="Pfam" id="PF07859"/>
    </source>
</evidence>
<proteinExistence type="inferred from homology"/>